<evidence type="ECO:0000313" key="3">
    <source>
        <dbReference type="EMBL" id="CAK7236983.1"/>
    </source>
</evidence>
<gene>
    <name evidence="3" type="ORF">SBRCBS47491_009822</name>
</gene>
<name>A0ABP0CXW0_9PEZI</name>
<keyword evidence="1" id="KW-0378">Hydrolase</keyword>
<dbReference type="InterPro" id="IPR029058">
    <property type="entry name" value="AB_hydrolase_fold"/>
</dbReference>
<evidence type="ECO:0000259" key="2">
    <source>
        <dbReference type="Pfam" id="PF07859"/>
    </source>
</evidence>
<sequence length="353" mass="36682">MAFAADYFKAIEPMVKAAEGQPPAPAPKNVIELSAALNEMMRGMYGGTPAQPEIVQTKFDVAVPGGTKVAVTRFATKEQMAAKGQPAAIYLHAGGMVCGSVEIMAPSIAAESAAMGVQYFAVDYTKSPAVTAPVALEEAYAVLVHLSQNAAALGLDNKRLAVAGASAGGGMAAGVGLMARDRGFSPPIAKLVMIYPMLDDRTVQAHPPKGARHAGANTKDDDWAVRPLLTWNCEQNALAWAAYLGLGNPAKDDALTCAANLAKASAPGTGTGAAYAIPARATSLAGLPSTYIDCGGLDLFLEEDTQFAARLAHDNVPFDFHIFHGVPHGFEFAAETNAAQTAVAQRKHALNSF</sequence>
<dbReference type="Proteomes" id="UP001642406">
    <property type="component" value="Unassembled WGS sequence"/>
</dbReference>
<keyword evidence="4" id="KW-1185">Reference proteome</keyword>
<dbReference type="PANTHER" id="PTHR48081:SF8">
    <property type="entry name" value="ALPHA_BETA HYDROLASE FOLD-3 DOMAIN-CONTAINING PROTEIN-RELATED"/>
    <property type="match status" value="1"/>
</dbReference>
<protein>
    <recommendedName>
        <fullName evidence="2">Alpha/beta hydrolase fold-3 domain-containing protein</fullName>
    </recommendedName>
</protein>
<dbReference type="PANTHER" id="PTHR48081">
    <property type="entry name" value="AB HYDROLASE SUPERFAMILY PROTEIN C4A8.06C"/>
    <property type="match status" value="1"/>
</dbReference>
<dbReference type="InterPro" id="IPR013094">
    <property type="entry name" value="AB_hydrolase_3"/>
</dbReference>
<evidence type="ECO:0000313" key="4">
    <source>
        <dbReference type="Proteomes" id="UP001642406"/>
    </source>
</evidence>
<dbReference type="Gene3D" id="3.40.50.1820">
    <property type="entry name" value="alpha/beta hydrolase"/>
    <property type="match status" value="1"/>
</dbReference>
<dbReference type="Pfam" id="PF07859">
    <property type="entry name" value="Abhydrolase_3"/>
    <property type="match status" value="1"/>
</dbReference>
<dbReference type="InterPro" id="IPR050300">
    <property type="entry name" value="GDXG_lipolytic_enzyme"/>
</dbReference>
<proteinExistence type="predicted"/>
<accession>A0ABP0CXW0</accession>
<comment type="caution">
    <text evidence="3">The sequence shown here is derived from an EMBL/GenBank/DDBJ whole genome shotgun (WGS) entry which is preliminary data.</text>
</comment>
<dbReference type="EMBL" id="CAWUHC010000172">
    <property type="protein sequence ID" value="CAK7236983.1"/>
    <property type="molecule type" value="Genomic_DNA"/>
</dbReference>
<feature type="domain" description="Alpha/beta hydrolase fold-3" evidence="2">
    <location>
        <begin position="89"/>
        <end position="330"/>
    </location>
</feature>
<organism evidence="3 4">
    <name type="scientific">Sporothrix bragantina</name>
    <dbReference type="NCBI Taxonomy" id="671064"/>
    <lineage>
        <taxon>Eukaryota</taxon>
        <taxon>Fungi</taxon>
        <taxon>Dikarya</taxon>
        <taxon>Ascomycota</taxon>
        <taxon>Pezizomycotina</taxon>
        <taxon>Sordariomycetes</taxon>
        <taxon>Sordariomycetidae</taxon>
        <taxon>Ophiostomatales</taxon>
        <taxon>Ophiostomataceae</taxon>
        <taxon>Sporothrix</taxon>
    </lineage>
</organism>
<dbReference type="SUPFAM" id="SSF53474">
    <property type="entry name" value="alpha/beta-Hydrolases"/>
    <property type="match status" value="1"/>
</dbReference>
<reference evidence="3 4" key="1">
    <citation type="submission" date="2024-01" db="EMBL/GenBank/DDBJ databases">
        <authorList>
            <person name="Allen C."/>
            <person name="Tagirdzhanova G."/>
        </authorList>
    </citation>
    <scope>NUCLEOTIDE SEQUENCE [LARGE SCALE GENOMIC DNA]</scope>
</reference>
<evidence type="ECO:0000256" key="1">
    <source>
        <dbReference type="ARBA" id="ARBA00022801"/>
    </source>
</evidence>